<dbReference type="Gene3D" id="3.40.50.300">
    <property type="entry name" value="P-loop containing nucleotide triphosphate hydrolases"/>
    <property type="match status" value="1"/>
</dbReference>
<proteinExistence type="predicted"/>
<protein>
    <submittedName>
        <fullName evidence="1">Uncharacterized protein</fullName>
    </submittedName>
</protein>
<evidence type="ECO:0000313" key="2">
    <source>
        <dbReference type="Proteomes" id="UP001500730"/>
    </source>
</evidence>
<dbReference type="Proteomes" id="UP001500730">
    <property type="component" value="Unassembled WGS sequence"/>
</dbReference>
<evidence type="ECO:0000313" key="1">
    <source>
        <dbReference type="EMBL" id="GAA2470970.1"/>
    </source>
</evidence>
<dbReference type="EMBL" id="BAAARE010000002">
    <property type="protein sequence ID" value="GAA2470970.1"/>
    <property type="molecule type" value="Genomic_DNA"/>
</dbReference>
<accession>A0ABP5XXL8</accession>
<name>A0ABP5XXL8_9MICO</name>
<gene>
    <name evidence="1" type="ORF">GCM10009858_05340</name>
</gene>
<dbReference type="InterPro" id="IPR027417">
    <property type="entry name" value="P-loop_NTPase"/>
</dbReference>
<organism evidence="1 2">
    <name type="scientific">Terrabacter carboxydivorans</name>
    <dbReference type="NCBI Taxonomy" id="619730"/>
    <lineage>
        <taxon>Bacteria</taxon>
        <taxon>Bacillati</taxon>
        <taxon>Actinomycetota</taxon>
        <taxon>Actinomycetes</taxon>
        <taxon>Micrococcales</taxon>
        <taxon>Intrasporangiaceae</taxon>
        <taxon>Terrabacter</taxon>
    </lineage>
</organism>
<reference evidence="2" key="1">
    <citation type="journal article" date="2019" name="Int. J. Syst. Evol. Microbiol.">
        <title>The Global Catalogue of Microorganisms (GCM) 10K type strain sequencing project: providing services to taxonomists for standard genome sequencing and annotation.</title>
        <authorList>
            <consortium name="The Broad Institute Genomics Platform"/>
            <consortium name="The Broad Institute Genome Sequencing Center for Infectious Disease"/>
            <person name="Wu L."/>
            <person name="Ma J."/>
        </authorList>
    </citation>
    <scope>NUCLEOTIDE SEQUENCE [LARGE SCALE GENOMIC DNA]</scope>
    <source>
        <strain evidence="2">JCM 16259</strain>
    </source>
</reference>
<keyword evidence="2" id="KW-1185">Reference proteome</keyword>
<sequence length="173" mass="18079">MPCRRVLVLTGPPAVGKSTTARALAAGRERCAVIDVDDVRQLVVSGGAAPWDGEEGVRQQRLGAVNACALARNVSAAGIDVVVADVLTLETAGLYRELLPGCLLVHLTVPVAEAWRRAGTRPVWLTDAEFVALHEADASLVRADGLAADHVLDTGDLDADGQAAAVEGVWRGR</sequence>
<dbReference type="SUPFAM" id="SSF52540">
    <property type="entry name" value="P-loop containing nucleoside triphosphate hydrolases"/>
    <property type="match status" value="1"/>
</dbReference>
<dbReference type="Pfam" id="PF13238">
    <property type="entry name" value="AAA_18"/>
    <property type="match status" value="1"/>
</dbReference>
<dbReference type="RefSeq" id="WP_344252691.1">
    <property type="nucleotide sequence ID" value="NZ_BAAARE010000002.1"/>
</dbReference>
<comment type="caution">
    <text evidence="1">The sequence shown here is derived from an EMBL/GenBank/DDBJ whole genome shotgun (WGS) entry which is preliminary data.</text>
</comment>